<dbReference type="InterPro" id="IPR032675">
    <property type="entry name" value="LRR_dom_sf"/>
</dbReference>
<dbReference type="EMBL" id="CALNXJ010000058">
    <property type="protein sequence ID" value="CAH3155559.1"/>
    <property type="molecule type" value="Genomic_DNA"/>
</dbReference>
<gene>
    <name evidence="2" type="ORF">PMEA_00028092</name>
</gene>
<dbReference type="SMART" id="SM00368">
    <property type="entry name" value="LRR_RI"/>
    <property type="match status" value="1"/>
</dbReference>
<evidence type="ECO:0000313" key="3">
    <source>
        <dbReference type="Proteomes" id="UP001159428"/>
    </source>
</evidence>
<dbReference type="AlphaFoldDB" id="A0AAU9XQF3"/>
<comment type="caution">
    <text evidence="2">The sequence shown here is derived from an EMBL/GenBank/DDBJ whole genome shotgun (WGS) entry which is preliminary data.</text>
</comment>
<organism evidence="2 3">
    <name type="scientific">Pocillopora meandrina</name>
    <dbReference type="NCBI Taxonomy" id="46732"/>
    <lineage>
        <taxon>Eukaryota</taxon>
        <taxon>Metazoa</taxon>
        <taxon>Cnidaria</taxon>
        <taxon>Anthozoa</taxon>
        <taxon>Hexacorallia</taxon>
        <taxon>Scleractinia</taxon>
        <taxon>Astrocoeniina</taxon>
        <taxon>Pocilloporidae</taxon>
        <taxon>Pocillopora</taxon>
    </lineage>
</organism>
<dbReference type="Proteomes" id="UP001159428">
    <property type="component" value="Unassembled WGS sequence"/>
</dbReference>
<accession>A0AAU9XQF3</accession>
<dbReference type="SUPFAM" id="SSF52047">
    <property type="entry name" value="RNI-like"/>
    <property type="match status" value="1"/>
</dbReference>
<dbReference type="Gene3D" id="3.80.10.10">
    <property type="entry name" value="Ribonuclease Inhibitor"/>
    <property type="match status" value="1"/>
</dbReference>
<protein>
    <submittedName>
        <fullName evidence="2">Uncharacterized protein</fullName>
    </submittedName>
</protein>
<evidence type="ECO:0000313" key="2">
    <source>
        <dbReference type="EMBL" id="CAH3155559.1"/>
    </source>
</evidence>
<reference evidence="2 3" key="1">
    <citation type="submission" date="2022-05" db="EMBL/GenBank/DDBJ databases">
        <authorList>
            <consortium name="Genoscope - CEA"/>
            <person name="William W."/>
        </authorList>
    </citation>
    <scope>NUCLEOTIDE SEQUENCE [LARGE SCALE GENOMIC DNA]</scope>
</reference>
<feature type="region of interest" description="Disordered" evidence="1">
    <location>
        <begin position="22"/>
        <end position="46"/>
    </location>
</feature>
<sequence>MEDKVHLPSAIITDLLPVKTEEEKRAGFNEQWTENEEPRKGTKSSDIGAQHLAEAIKNNNCQLHTLDLSANKITDKGAQHLAEAINHNNCQLCLAVLNANCETNLQTCKEAFQISLFILLFRHQFKMLKLYLLSSFSLMPLTVRNCAELHKSGQRVSGVYTMMSEVPSMFIVTRQHPVGGGHCFGEDCTHLG</sequence>
<evidence type="ECO:0000256" key="1">
    <source>
        <dbReference type="SAM" id="MobiDB-lite"/>
    </source>
</evidence>
<proteinExistence type="predicted"/>
<keyword evidence="3" id="KW-1185">Reference proteome</keyword>
<name>A0AAU9XQF3_9CNID</name>